<feature type="compositionally biased region" description="Basic residues" evidence="1">
    <location>
        <begin position="292"/>
        <end position="309"/>
    </location>
</feature>
<dbReference type="OrthoDB" id="164959at2759"/>
<feature type="compositionally biased region" description="Basic and acidic residues" evidence="1">
    <location>
        <begin position="463"/>
        <end position="482"/>
    </location>
</feature>
<evidence type="ECO:0000313" key="2">
    <source>
        <dbReference type="EMBL" id="TMW62386.1"/>
    </source>
</evidence>
<feature type="compositionally biased region" description="Low complexity" evidence="1">
    <location>
        <begin position="552"/>
        <end position="565"/>
    </location>
</feature>
<feature type="compositionally biased region" description="Basic and acidic residues" evidence="1">
    <location>
        <begin position="251"/>
        <end position="267"/>
    </location>
</feature>
<dbReference type="Proteomes" id="UP000794436">
    <property type="component" value="Unassembled WGS sequence"/>
</dbReference>
<feature type="compositionally biased region" description="Basic and acidic residues" evidence="1">
    <location>
        <begin position="319"/>
        <end position="328"/>
    </location>
</feature>
<keyword evidence="3" id="KW-1185">Reference proteome</keyword>
<dbReference type="EMBL" id="SPLM01000074">
    <property type="protein sequence ID" value="TMW62386.1"/>
    <property type="molecule type" value="Genomic_DNA"/>
</dbReference>
<dbReference type="AlphaFoldDB" id="A0A8K1FH64"/>
<evidence type="ECO:0000256" key="1">
    <source>
        <dbReference type="SAM" id="MobiDB-lite"/>
    </source>
</evidence>
<organism evidence="2 3">
    <name type="scientific">Pythium oligandrum</name>
    <name type="common">Mycoparasitic fungus</name>
    <dbReference type="NCBI Taxonomy" id="41045"/>
    <lineage>
        <taxon>Eukaryota</taxon>
        <taxon>Sar</taxon>
        <taxon>Stramenopiles</taxon>
        <taxon>Oomycota</taxon>
        <taxon>Peronosporomycetes</taxon>
        <taxon>Pythiales</taxon>
        <taxon>Pythiaceae</taxon>
        <taxon>Pythium</taxon>
    </lineage>
</organism>
<name>A0A8K1FH64_PYTOL</name>
<feature type="region of interest" description="Disordered" evidence="1">
    <location>
        <begin position="130"/>
        <end position="351"/>
    </location>
</feature>
<feature type="region of interest" description="Disordered" evidence="1">
    <location>
        <begin position="552"/>
        <end position="576"/>
    </location>
</feature>
<evidence type="ECO:0000313" key="3">
    <source>
        <dbReference type="Proteomes" id="UP000794436"/>
    </source>
</evidence>
<gene>
    <name evidence="2" type="ORF">Poli38472_009879</name>
</gene>
<feature type="compositionally biased region" description="Basic residues" evidence="1">
    <location>
        <begin position="165"/>
        <end position="191"/>
    </location>
</feature>
<feature type="region of interest" description="Disordered" evidence="1">
    <location>
        <begin position="456"/>
        <end position="483"/>
    </location>
</feature>
<feature type="compositionally biased region" description="Low complexity" evidence="1">
    <location>
        <begin position="205"/>
        <end position="223"/>
    </location>
</feature>
<feature type="compositionally biased region" description="Basic residues" evidence="1">
    <location>
        <begin position="329"/>
        <end position="340"/>
    </location>
</feature>
<sequence length="576" mass="62230">MWMQQSMESASFSNSANLHQRNRFAGSGSASYSGGGMGANNANGDWKSKILEGGQWLGGKVIEYGGKIARGGSHDSIPDHMAHVPRNDGRANWMADIRNSSSSYSNGGSYAGGGSGGTYQNDFATERPKAYSDSTYSSSRSAFSNTNTNSTPALQPYRDSVKDSHRSKKSVKTSKKSSKKKSKKHSKRRGGHSSSDSEDSDSASDSDMSSPEENSASDASSDAENNRRRAKTKRKSSKKRRDSFSSEEDTLEAKPKPVKTVKPEKAPADYSFSFDPAKLPAPPADNDDFSKKSKSKVTKKAGSKSRGRRQSMESTASESSDKENTERTKKTKGGKTKVALKNKSAAKSNQDSVDLLGVDFMDAPVATTNTAPMASQAFSAPSQPLNVFDQPLDPLQALAGLNFNTTYTPPAPAVDTASTLSASSSTNSMAGPTADSQVLKKLLPDNDIIDLDSLASDKKKKSKDGAAAERKTLNELQSETKHQHQQTTHVMGMYANPQMGAGMAHPMQMGAMQNPMQMQMQMQHMQMNQMQMNQMNNMMQFQGQQGYANPPYAAQQGYGAQTQQQNTMNNFAFGPQ</sequence>
<comment type="caution">
    <text evidence="2">The sequence shown here is derived from an EMBL/GenBank/DDBJ whole genome shotgun (WGS) entry which is preliminary data.</text>
</comment>
<reference evidence="2" key="1">
    <citation type="submission" date="2019-03" db="EMBL/GenBank/DDBJ databases">
        <title>Long read genome sequence of the mycoparasitic Pythium oligandrum ATCC 38472 isolated from sugarbeet rhizosphere.</title>
        <authorList>
            <person name="Gaulin E."/>
        </authorList>
    </citation>
    <scope>NUCLEOTIDE SEQUENCE</scope>
    <source>
        <strain evidence="2">ATCC 38472_TT</strain>
    </source>
</reference>
<proteinExistence type="predicted"/>
<accession>A0A8K1FH64</accession>
<protein>
    <submittedName>
        <fullName evidence="2">Uncharacterized protein</fullName>
    </submittedName>
</protein>
<feature type="compositionally biased region" description="Basic residues" evidence="1">
    <location>
        <begin position="228"/>
        <end position="241"/>
    </location>
</feature>
<feature type="compositionally biased region" description="Low complexity" evidence="1">
    <location>
        <begin position="132"/>
        <end position="151"/>
    </location>
</feature>